<feature type="region of interest" description="Disordered" evidence="1">
    <location>
        <begin position="1"/>
        <end position="44"/>
    </location>
</feature>
<evidence type="ECO:0000313" key="4">
    <source>
        <dbReference type="Proteomes" id="UP000076798"/>
    </source>
</evidence>
<keyword evidence="4" id="KW-1185">Reference proteome</keyword>
<keyword evidence="2" id="KW-0812">Transmembrane</keyword>
<gene>
    <name evidence="3" type="ORF">SISSUDRAFT_1125284</name>
</gene>
<accession>A0A166HSV7</accession>
<feature type="compositionally biased region" description="Polar residues" evidence="1">
    <location>
        <begin position="1"/>
        <end position="13"/>
    </location>
</feature>
<keyword evidence="2" id="KW-1133">Transmembrane helix</keyword>
<proteinExistence type="predicted"/>
<feature type="compositionally biased region" description="Low complexity" evidence="1">
    <location>
        <begin position="15"/>
        <end position="27"/>
    </location>
</feature>
<evidence type="ECO:0000313" key="3">
    <source>
        <dbReference type="EMBL" id="KZT43055.1"/>
    </source>
</evidence>
<name>A0A166HSV7_9AGAM</name>
<dbReference type="AlphaFoldDB" id="A0A166HSV7"/>
<evidence type="ECO:0000256" key="1">
    <source>
        <dbReference type="SAM" id="MobiDB-lite"/>
    </source>
</evidence>
<keyword evidence="2" id="KW-0472">Membrane</keyword>
<reference evidence="3 4" key="1">
    <citation type="journal article" date="2016" name="Mol. Biol. Evol.">
        <title>Comparative Genomics of Early-Diverging Mushroom-Forming Fungi Provides Insights into the Origins of Lignocellulose Decay Capabilities.</title>
        <authorList>
            <person name="Nagy L.G."/>
            <person name="Riley R."/>
            <person name="Tritt A."/>
            <person name="Adam C."/>
            <person name="Daum C."/>
            <person name="Floudas D."/>
            <person name="Sun H."/>
            <person name="Yadav J.S."/>
            <person name="Pangilinan J."/>
            <person name="Larsson K.H."/>
            <person name="Matsuura K."/>
            <person name="Barry K."/>
            <person name="Labutti K."/>
            <person name="Kuo R."/>
            <person name="Ohm R.A."/>
            <person name="Bhattacharya S.S."/>
            <person name="Shirouzu T."/>
            <person name="Yoshinaga Y."/>
            <person name="Martin F.M."/>
            <person name="Grigoriev I.V."/>
            <person name="Hibbett D.S."/>
        </authorList>
    </citation>
    <scope>NUCLEOTIDE SEQUENCE [LARGE SCALE GENOMIC DNA]</scope>
    <source>
        <strain evidence="3 4">HHB10207 ss-3</strain>
    </source>
</reference>
<organism evidence="3 4">
    <name type="scientific">Sistotremastrum suecicum HHB10207 ss-3</name>
    <dbReference type="NCBI Taxonomy" id="1314776"/>
    <lineage>
        <taxon>Eukaryota</taxon>
        <taxon>Fungi</taxon>
        <taxon>Dikarya</taxon>
        <taxon>Basidiomycota</taxon>
        <taxon>Agaricomycotina</taxon>
        <taxon>Agaricomycetes</taxon>
        <taxon>Sistotremastrales</taxon>
        <taxon>Sistotremastraceae</taxon>
        <taxon>Sistotremastrum</taxon>
    </lineage>
</organism>
<dbReference type="OrthoDB" id="3259878at2759"/>
<protein>
    <submittedName>
        <fullName evidence="3">Uncharacterized protein</fullName>
    </submittedName>
</protein>
<dbReference type="EMBL" id="KV428010">
    <property type="protein sequence ID" value="KZT43055.1"/>
    <property type="molecule type" value="Genomic_DNA"/>
</dbReference>
<feature type="transmembrane region" description="Helical" evidence="2">
    <location>
        <begin position="98"/>
        <end position="119"/>
    </location>
</feature>
<sequence length="138" mass="14888">MSSEDFQLSQPLLTRSGRPSSLILSPGPLSPTPESPNEKSPLPSIIVTPCSPSCATDYQVAFIPSYTSKEESQHPQPPSGLLSSLASKIHPVSTRLRFAVVLAVPLFVVATHFLVHQFVAREDHELNGHASSEWVFGG</sequence>
<dbReference type="Proteomes" id="UP000076798">
    <property type="component" value="Unassembled WGS sequence"/>
</dbReference>
<evidence type="ECO:0000256" key="2">
    <source>
        <dbReference type="SAM" id="Phobius"/>
    </source>
</evidence>